<keyword evidence="1" id="KW-0812">Transmembrane</keyword>
<dbReference type="KEGG" id="shyd:CJD35_11415"/>
<keyword evidence="1" id="KW-1133">Transmembrane helix</keyword>
<organism evidence="2 3">
    <name type="scientific">Sphingobium xenophagum</name>
    <dbReference type="NCBI Taxonomy" id="121428"/>
    <lineage>
        <taxon>Bacteria</taxon>
        <taxon>Pseudomonadati</taxon>
        <taxon>Pseudomonadota</taxon>
        <taxon>Alphaproteobacteria</taxon>
        <taxon>Sphingomonadales</taxon>
        <taxon>Sphingomonadaceae</taxon>
        <taxon>Sphingobium</taxon>
    </lineage>
</organism>
<sequence length="157" mass="16548">MAKQDIMRMERECASQEAEATARLSYSIGFAQSGLQALTLINGGALVALFSFVGSSSAVTFDLAALWWAFGIFAAGLVFNICAYLGAHLSQDRFYIVAQYLAWNAQDAMADKDASHDPMPPYKAGSIAQMAAMLCAILALAAFIAGCGFALSGVASK</sequence>
<evidence type="ECO:0000313" key="3">
    <source>
        <dbReference type="Proteomes" id="UP000217141"/>
    </source>
</evidence>
<evidence type="ECO:0000313" key="2">
    <source>
        <dbReference type="EMBL" id="ASY44979.1"/>
    </source>
</evidence>
<feature type="transmembrane region" description="Helical" evidence="1">
    <location>
        <begin position="65"/>
        <end position="87"/>
    </location>
</feature>
<protein>
    <submittedName>
        <fullName evidence="2">Uncharacterized protein</fullName>
    </submittedName>
</protein>
<name>A0A249MV09_SPHXE</name>
<proteinExistence type="predicted"/>
<dbReference type="EMBL" id="CP022745">
    <property type="protein sequence ID" value="ASY44979.1"/>
    <property type="molecule type" value="Genomic_DNA"/>
</dbReference>
<gene>
    <name evidence="2" type="ORF">CJD35_11415</name>
</gene>
<dbReference type="Proteomes" id="UP000217141">
    <property type="component" value="Chromosome I"/>
</dbReference>
<keyword evidence="1" id="KW-0472">Membrane</keyword>
<dbReference type="RefSeq" id="WP_095687045.1">
    <property type="nucleotide sequence ID" value="NZ_CP022745.1"/>
</dbReference>
<dbReference type="AlphaFoldDB" id="A0A249MV09"/>
<reference evidence="2 3" key="1">
    <citation type="submission" date="2017-08" db="EMBL/GenBank/DDBJ databases">
        <title>Whole Genome Sequence of Sphingobium hydrophobicum C1: Insights into Adaption to the Electronic-waste Contaminated Sediment.</title>
        <authorList>
            <person name="Song D."/>
            <person name="Chen X."/>
            <person name="Xu M."/>
        </authorList>
    </citation>
    <scope>NUCLEOTIDE SEQUENCE [LARGE SCALE GENOMIC DNA]</scope>
    <source>
        <strain evidence="2 3">C1</strain>
    </source>
</reference>
<feature type="transmembrane region" description="Helical" evidence="1">
    <location>
        <begin position="131"/>
        <end position="155"/>
    </location>
</feature>
<feature type="transmembrane region" description="Helical" evidence="1">
    <location>
        <begin position="33"/>
        <end position="53"/>
    </location>
</feature>
<accession>A0A249MV09</accession>
<evidence type="ECO:0000256" key="1">
    <source>
        <dbReference type="SAM" id="Phobius"/>
    </source>
</evidence>